<dbReference type="Proteomes" id="UP000331127">
    <property type="component" value="Unassembled WGS sequence"/>
</dbReference>
<dbReference type="EMBL" id="BLAE01000005">
    <property type="protein sequence ID" value="GES07281.1"/>
    <property type="molecule type" value="Genomic_DNA"/>
</dbReference>
<dbReference type="AlphaFoldDB" id="A0A5M3WJD2"/>
<organism evidence="1 2">
    <name type="scientific">Acrocarpospora macrocephala</name>
    <dbReference type="NCBI Taxonomy" id="150177"/>
    <lineage>
        <taxon>Bacteria</taxon>
        <taxon>Bacillati</taxon>
        <taxon>Actinomycetota</taxon>
        <taxon>Actinomycetes</taxon>
        <taxon>Streptosporangiales</taxon>
        <taxon>Streptosporangiaceae</taxon>
        <taxon>Acrocarpospora</taxon>
    </lineage>
</organism>
<evidence type="ECO:0000313" key="2">
    <source>
        <dbReference type="Proteomes" id="UP000331127"/>
    </source>
</evidence>
<sequence>MQFMTPLKNKYPKRLEIRLYSCLPALHVCRIDNEIFWGPYIMGAQSRNTPTFLVSPAGVMFDILAEHYNQIWTDPRFSRIGFQKVNRQYIPIV</sequence>
<keyword evidence="2" id="KW-1185">Reference proteome</keyword>
<gene>
    <name evidence="1" type="ORF">Amac_008760</name>
</gene>
<reference evidence="1 2" key="1">
    <citation type="submission" date="2019-10" db="EMBL/GenBank/DDBJ databases">
        <title>Whole genome shotgun sequence of Acrocarpospora macrocephala NBRC 16266.</title>
        <authorList>
            <person name="Ichikawa N."/>
            <person name="Kimura A."/>
            <person name="Kitahashi Y."/>
            <person name="Komaki H."/>
            <person name="Oguchi A."/>
        </authorList>
    </citation>
    <scope>NUCLEOTIDE SEQUENCE [LARGE SCALE GENOMIC DNA]</scope>
    <source>
        <strain evidence="1 2">NBRC 16266</strain>
    </source>
</reference>
<protein>
    <submittedName>
        <fullName evidence="1">Uncharacterized protein</fullName>
    </submittedName>
</protein>
<evidence type="ECO:0000313" key="1">
    <source>
        <dbReference type="EMBL" id="GES07281.1"/>
    </source>
</evidence>
<name>A0A5M3WJD2_9ACTN</name>
<proteinExistence type="predicted"/>
<comment type="caution">
    <text evidence="1">The sequence shown here is derived from an EMBL/GenBank/DDBJ whole genome shotgun (WGS) entry which is preliminary data.</text>
</comment>
<accession>A0A5M3WJD2</accession>